<evidence type="ECO:0000313" key="1">
    <source>
        <dbReference type="EMBL" id="KAI6092943.1"/>
    </source>
</evidence>
<keyword evidence="2" id="KW-1185">Reference proteome</keyword>
<proteinExistence type="predicted"/>
<comment type="caution">
    <text evidence="1">The sequence shown here is derived from an EMBL/GenBank/DDBJ whole genome shotgun (WGS) entry which is preliminary data.</text>
</comment>
<protein>
    <submittedName>
        <fullName evidence="1">Uncharacterized protein</fullName>
    </submittedName>
</protein>
<organism evidence="1 2">
    <name type="scientific">Hypoxylon rubiginosum</name>
    <dbReference type="NCBI Taxonomy" id="110542"/>
    <lineage>
        <taxon>Eukaryota</taxon>
        <taxon>Fungi</taxon>
        <taxon>Dikarya</taxon>
        <taxon>Ascomycota</taxon>
        <taxon>Pezizomycotina</taxon>
        <taxon>Sordariomycetes</taxon>
        <taxon>Xylariomycetidae</taxon>
        <taxon>Xylariales</taxon>
        <taxon>Hypoxylaceae</taxon>
        <taxon>Hypoxylon</taxon>
    </lineage>
</organism>
<gene>
    <name evidence="1" type="ORF">F4821DRAFT_277970</name>
</gene>
<dbReference type="EMBL" id="MU394282">
    <property type="protein sequence ID" value="KAI6092943.1"/>
    <property type="molecule type" value="Genomic_DNA"/>
</dbReference>
<dbReference type="Proteomes" id="UP001497680">
    <property type="component" value="Unassembled WGS sequence"/>
</dbReference>
<name>A0ACC0DK34_9PEZI</name>
<reference evidence="1 2" key="1">
    <citation type="journal article" date="2022" name="New Phytol.">
        <title>Ecological generalism drives hyperdiversity of secondary metabolite gene clusters in xylarialean endophytes.</title>
        <authorList>
            <person name="Franco M.E.E."/>
            <person name="Wisecaver J.H."/>
            <person name="Arnold A.E."/>
            <person name="Ju Y.M."/>
            <person name="Slot J.C."/>
            <person name="Ahrendt S."/>
            <person name="Moore L.P."/>
            <person name="Eastman K.E."/>
            <person name="Scott K."/>
            <person name="Konkel Z."/>
            <person name="Mondo S.J."/>
            <person name="Kuo A."/>
            <person name="Hayes R.D."/>
            <person name="Haridas S."/>
            <person name="Andreopoulos B."/>
            <person name="Riley R."/>
            <person name="LaButti K."/>
            <person name="Pangilinan J."/>
            <person name="Lipzen A."/>
            <person name="Amirebrahimi M."/>
            <person name="Yan J."/>
            <person name="Adam C."/>
            <person name="Keymanesh K."/>
            <person name="Ng V."/>
            <person name="Louie K."/>
            <person name="Northen T."/>
            <person name="Drula E."/>
            <person name="Henrissat B."/>
            <person name="Hsieh H.M."/>
            <person name="Youens-Clark K."/>
            <person name="Lutzoni F."/>
            <person name="Miadlikowska J."/>
            <person name="Eastwood D.C."/>
            <person name="Hamelin R.C."/>
            <person name="Grigoriev I.V."/>
            <person name="U'Ren J.M."/>
        </authorList>
    </citation>
    <scope>NUCLEOTIDE SEQUENCE [LARGE SCALE GENOMIC DNA]</scope>
    <source>
        <strain evidence="1 2">ER1909</strain>
    </source>
</reference>
<sequence>MNYQTGYGYHYGNPPVVKGPEPHPPLRTESCEACGICKHTAELSLCNGCKVVWYCSSEHQQDHLTSHEPLCSRVQECQKLLEAEDSKLKDDLGVSVFDSPDVIIGHLCPPEVTDRDHPPEIRTRKWNRFPSLLSVERPIEDLVDALIQISTTEAHEAALHLCRSRYLLVPAWIDYTTRAMMVLLRLGREQECYDLLEWRRVNATPYWNRVIPPIDTTDSDPFEVTRNFPERSFNGKEELFLILQLLNIRRLVELHALQYTGDLLPNRLPPELISMIKGDGISPLVRRSKGLKTLESNDHSEGIEFLWRRIRDIHFYVREHGHITSGLAKGLIWTEFRYPNYWYPRRGSRHNPKVERYILALWAETSIAFEVLADLEYYATGHPTLIQQMDAWWQDQGYENFNNHYYDQRFGTLHEDEEG</sequence>
<accession>A0ACC0DK34</accession>
<evidence type="ECO:0000313" key="2">
    <source>
        <dbReference type="Proteomes" id="UP001497680"/>
    </source>
</evidence>